<dbReference type="InterPro" id="IPR032675">
    <property type="entry name" value="LRR_dom_sf"/>
</dbReference>
<dbReference type="Pfam" id="PF25497">
    <property type="entry name" value="COR-B"/>
    <property type="match status" value="1"/>
</dbReference>
<evidence type="ECO:0000313" key="4">
    <source>
        <dbReference type="EMBL" id="ELU16141.1"/>
    </source>
</evidence>
<dbReference type="Gene3D" id="3.80.10.10">
    <property type="entry name" value="Ribonuclease Inhibitor"/>
    <property type="match status" value="1"/>
</dbReference>
<dbReference type="EMBL" id="KB293301">
    <property type="protein sequence ID" value="ELU16141.1"/>
    <property type="molecule type" value="Genomic_DNA"/>
</dbReference>
<dbReference type="InterPro" id="IPR027417">
    <property type="entry name" value="P-loop_NTPase"/>
</dbReference>
<dbReference type="Gene3D" id="3.30.310.200">
    <property type="match status" value="1"/>
</dbReference>
<dbReference type="PANTHER" id="PTHR47508:SF1">
    <property type="entry name" value="NON-SPECIFIC SERINE_THREONINE PROTEIN KINASE"/>
    <property type="match status" value="1"/>
</dbReference>
<dbReference type="Pfam" id="PF13855">
    <property type="entry name" value="LRR_8"/>
    <property type="match status" value="1"/>
</dbReference>
<dbReference type="OMA" id="KRCHMAN"/>
<dbReference type="Proteomes" id="UP000014760">
    <property type="component" value="Unassembled WGS sequence"/>
</dbReference>
<proteinExistence type="predicted"/>
<dbReference type="Gene3D" id="3.40.50.10140">
    <property type="entry name" value="Toll/interleukin-1 receptor homology (TIR) domain"/>
    <property type="match status" value="1"/>
</dbReference>
<organism evidence="4">
    <name type="scientific">Capitella teleta</name>
    <name type="common">Polychaete worm</name>
    <dbReference type="NCBI Taxonomy" id="283909"/>
    <lineage>
        <taxon>Eukaryota</taxon>
        <taxon>Metazoa</taxon>
        <taxon>Spiralia</taxon>
        <taxon>Lophotrochozoa</taxon>
        <taxon>Annelida</taxon>
        <taxon>Polychaeta</taxon>
        <taxon>Sedentaria</taxon>
        <taxon>Scolecida</taxon>
        <taxon>Capitellidae</taxon>
        <taxon>Capitella</taxon>
    </lineage>
</organism>
<evidence type="ECO:0000259" key="2">
    <source>
        <dbReference type="Pfam" id="PF16095"/>
    </source>
</evidence>
<evidence type="ECO:0000313" key="6">
    <source>
        <dbReference type="Proteomes" id="UP000014760"/>
    </source>
</evidence>
<dbReference type="SUPFAM" id="SSF52540">
    <property type="entry name" value="P-loop containing nucleoside triphosphate hydrolases"/>
    <property type="match status" value="1"/>
</dbReference>
<protein>
    <recommendedName>
        <fullName evidence="7">Roc domain-containing protein</fullName>
    </recommendedName>
</protein>
<dbReference type="InterPro" id="IPR035897">
    <property type="entry name" value="Toll_tir_struct_dom_sf"/>
</dbReference>
<dbReference type="Pfam" id="PF16095">
    <property type="entry name" value="COR-A"/>
    <property type="match status" value="1"/>
</dbReference>
<evidence type="ECO:0000256" key="1">
    <source>
        <dbReference type="ARBA" id="ARBA00022737"/>
    </source>
</evidence>
<dbReference type="InterPro" id="IPR001611">
    <property type="entry name" value="Leu-rich_rpt"/>
</dbReference>
<reference evidence="4 6" key="2">
    <citation type="journal article" date="2013" name="Nature">
        <title>Insights into bilaterian evolution from three spiralian genomes.</title>
        <authorList>
            <person name="Simakov O."/>
            <person name="Marletaz F."/>
            <person name="Cho S.J."/>
            <person name="Edsinger-Gonzales E."/>
            <person name="Havlak P."/>
            <person name="Hellsten U."/>
            <person name="Kuo D.H."/>
            <person name="Larsson T."/>
            <person name="Lv J."/>
            <person name="Arendt D."/>
            <person name="Savage R."/>
            <person name="Osoegawa K."/>
            <person name="de Jong P."/>
            <person name="Grimwood J."/>
            <person name="Chapman J.A."/>
            <person name="Shapiro H."/>
            <person name="Aerts A."/>
            <person name="Otillar R.P."/>
            <person name="Terry A.Y."/>
            <person name="Boore J.L."/>
            <person name="Grigoriev I.V."/>
            <person name="Lindberg D.R."/>
            <person name="Seaver E.C."/>
            <person name="Weisblat D.A."/>
            <person name="Putnam N.H."/>
            <person name="Rokhsar D.S."/>
        </authorList>
    </citation>
    <scope>NUCLEOTIDE SEQUENCE</scope>
    <source>
        <strain evidence="4 6">I ESC-2004</strain>
    </source>
</reference>
<evidence type="ECO:0008006" key="7">
    <source>
        <dbReference type="Google" id="ProtNLM"/>
    </source>
</evidence>
<dbReference type="OrthoDB" id="10252328at2759"/>
<dbReference type="EnsemblMetazoa" id="CapteT214304">
    <property type="protein sequence ID" value="CapteP214304"/>
    <property type="gene ID" value="CapteG214304"/>
</dbReference>
<keyword evidence="6" id="KW-1185">Reference proteome</keyword>
<gene>
    <name evidence="4" type="ORF">CAPTEDRAFT_214304</name>
</gene>
<feature type="domain" description="COR" evidence="2">
    <location>
        <begin position="639"/>
        <end position="768"/>
    </location>
</feature>
<name>R7VIM3_CAPTE</name>
<evidence type="ECO:0000259" key="3">
    <source>
        <dbReference type="Pfam" id="PF25497"/>
    </source>
</evidence>
<reference evidence="5" key="3">
    <citation type="submission" date="2015-06" db="UniProtKB">
        <authorList>
            <consortium name="EnsemblMetazoa"/>
        </authorList>
    </citation>
    <scope>IDENTIFICATION</scope>
</reference>
<evidence type="ECO:0000313" key="5">
    <source>
        <dbReference type="EnsemblMetazoa" id="CapteP214304"/>
    </source>
</evidence>
<dbReference type="InterPro" id="IPR057263">
    <property type="entry name" value="COR-B"/>
</dbReference>
<dbReference type="STRING" id="283909.R7VIM3"/>
<dbReference type="SUPFAM" id="SSF52047">
    <property type="entry name" value="RNI-like"/>
    <property type="match status" value="1"/>
</dbReference>
<sequence>MGVSPEVTEQLFMKDLPSAITIASSMKQPNFIILPEKMTVEVFLNPFRQILQNWKNQNLHHICLGNMWNTCDGCTSDVHFLDVDPINVENIEDFQTLIENSGVSMALAYHFMLQQKTILPYVQKVFPLLFEEIPAGEILSNLRPILRDYLSYFLLFHRAVMIPLLKGKEERTYSEALTNQMKQMTENSLMLTPSYKCEIHDLLTQRCQLSSVLKAVSSDKKMADYSCCVGSLMTSYDDDGVTALDALFKSFPNLQYLRLTAFPKSDCPLCMPAISILDIKRAGLPEIPQPLKALNQTLTSLTLSYNPIEIIPDWFPTEFSHLRRLVLNHNLIKSLPENFGKLRKLETFSMEPCLLDSLPDSFQQLLDKVMLEKIDDLNRDLSLCFPRFRATEGDTNGGFPKQIIALKNLKRLVLQYQGLTFIPDVVQNLTLLKSLDLSFCSDLTSLGNQLGLCPLTNLLLDDCYGLKTPPKEIREQGMTSTLSYMKRLSQGSSPCYRTKLMFVGLGGVGKTNLMRALMSSDYKAPQIKGEGITDGIDISTCRAVYMLVWNTRLGFEHSGIEFWLSSVSCHCPKAPIFIIGTHADQITNPELPTASLQERYDNIKGFYTTSSITGMGIKQVLDHLLSETLSQPYIGELIPEAWLSLEKDILTQRKDTSLLKWSMIEEKGMLLREAVRFLHELGTLQHFSNELLRDLVIISPQWIVDIMACVVSVHNKVVKDGRLRHEDIKVLWKDHPEELHQWMLHLTEVFDLTFPLSDEPVNLVPCLMPHTEPKISWPNINEIPGGKESKMVYQFKYLPAGLFNRAQVRLHQFSDGSAMWKNGSQLTKNGHTALVKQISATEVLVEAIGPRPENIILLVHEVFESLISESFSGVKYEYLLPCLDCLHLTPKDPAMFSSSILSRALEKKALFLQCHSNFHSLSITDIQNIMPPKSNADYDLQLNNTMRDLDQLQHQFINDVAFIYCRKDIHESDKSVVHPKRIVDDLVKKEVKCWFADDLHDLKIEDVATSITSSKVILILVSDEFVVDTHCQRMFNYIKNTLRKDFCLLMFGKTRDWLKSDIGMQLAHVVYVNFQRLPNYDEKFEELWGQIRRKLKAMPNNQSDKKDVFLSYCWMNSAQALKVGTKGREGSLGAIDPRDMKEYLEKQGISCWLDIECAGKEGLFEDIAEGMRKSKLVLACVSDEVGMLSIGYPKINFQATNENAYPQLLSHIDKVLTPLKEGGKREVEENQGPSTYQELYELAQRKFLRQVSSYVDEVHDGLYPRLLVADLNYQPEEPDPDKPTFVAENLKSGQFCMKILCEYQGGWHCVDEGLPVNIGSSDLVSLWESSGSYMLRILGILKHSKVNLRILNTLDGEKMMNKLQKNTSSFASDSLKEVYNLLRQYVMAQDYESKCGNLKRCHTSSGKMLWLCPEHQSMPGVTVLWKGDLDQNKTKPKMNEPELKLLKALVAINKKADDFQKEKQMNEKDMISEAAKKIENSKFSKIEDVQLEPECKTQGPIQSQPVPQTLIRSVGSAKSEAVSRTDDQTKIARQISARVLSGNNNKEKNMKISTTSQACLIL</sequence>
<dbReference type="EMBL" id="AMQN01004361">
    <property type="status" value="NOT_ANNOTATED_CDS"/>
    <property type="molecule type" value="Genomic_DNA"/>
</dbReference>
<accession>R7VIM3</accession>
<dbReference type="Gene3D" id="3.40.50.300">
    <property type="entry name" value="P-loop containing nucleotide triphosphate hydrolases"/>
    <property type="match status" value="1"/>
</dbReference>
<dbReference type="Gene3D" id="3.30.70.1390">
    <property type="entry name" value="ROC domain from the Parkinson's disease-associated leucine-rich repeat kinase 2"/>
    <property type="match status" value="1"/>
</dbReference>
<reference evidence="6" key="1">
    <citation type="submission" date="2012-12" db="EMBL/GenBank/DDBJ databases">
        <authorList>
            <person name="Hellsten U."/>
            <person name="Grimwood J."/>
            <person name="Chapman J.A."/>
            <person name="Shapiro H."/>
            <person name="Aerts A."/>
            <person name="Otillar R.P."/>
            <person name="Terry A.Y."/>
            <person name="Boore J.L."/>
            <person name="Simakov O."/>
            <person name="Marletaz F."/>
            <person name="Cho S.-J."/>
            <person name="Edsinger-Gonzales E."/>
            <person name="Havlak P."/>
            <person name="Kuo D.-H."/>
            <person name="Larsson T."/>
            <person name="Lv J."/>
            <person name="Arendt D."/>
            <person name="Savage R."/>
            <person name="Osoegawa K."/>
            <person name="de Jong P."/>
            <person name="Lindberg D.R."/>
            <person name="Seaver E.C."/>
            <person name="Weisblat D.A."/>
            <person name="Putnam N.H."/>
            <person name="Grigoriev I.V."/>
            <person name="Rokhsar D.S."/>
        </authorList>
    </citation>
    <scope>NUCLEOTIDE SEQUENCE</scope>
    <source>
        <strain evidence="6">I ESC-2004</strain>
    </source>
</reference>
<feature type="domain" description="C-terminal of Roc COR-B" evidence="3">
    <location>
        <begin position="788"/>
        <end position="926"/>
    </location>
</feature>
<dbReference type="PANTHER" id="PTHR47508">
    <property type="entry name" value="SAM DOMAIN-CONTAINING PROTEIN-RELATED"/>
    <property type="match status" value="1"/>
</dbReference>
<dbReference type="InterPro" id="IPR032171">
    <property type="entry name" value="COR-A"/>
</dbReference>
<keyword evidence="1" id="KW-0677">Repeat</keyword>
<dbReference type="HOGENOM" id="CLU_245883_0_0_1"/>